<dbReference type="EMBL" id="NEVJ01000003">
    <property type="protein sequence ID" value="OZI20984.1"/>
    <property type="molecule type" value="Genomic_DNA"/>
</dbReference>
<dbReference type="RefSeq" id="WP_094849542.1">
    <property type="nucleotide sequence ID" value="NZ_NEVJ01000003.1"/>
</dbReference>
<evidence type="ECO:0000313" key="2">
    <source>
        <dbReference type="Proteomes" id="UP000216857"/>
    </source>
</evidence>
<proteinExistence type="predicted"/>
<dbReference type="OrthoDB" id="543560at2"/>
<accession>A0A261R7K1</accession>
<reference evidence="1" key="1">
    <citation type="submission" date="2017-05" db="EMBL/GenBank/DDBJ databases">
        <title>Complete and WGS of Bordetella genogroups.</title>
        <authorList>
            <person name="Spilker T."/>
            <person name="Lipuma J."/>
        </authorList>
    </citation>
    <scope>NUCLEOTIDE SEQUENCE</scope>
    <source>
        <strain evidence="1">AU21707</strain>
    </source>
</reference>
<evidence type="ECO:0000313" key="1">
    <source>
        <dbReference type="EMBL" id="OZI20984.1"/>
    </source>
</evidence>
<protein>
    <recommendedName>
        <fullName evidence="3">DUF3604 domain-containing protein</fullName>
    </recommendedName>
</protein>
<keyword evidence="2" id="KW-1185">Reference proteome</keyword>
<dbReference type="InterPro" id="IPR022028">
    <property type="entry name" value="DUF3604"/>
</dbReference>
<sequence>MSHVPLYTDAAGTVQIEAPESLIAGSMATIKVVYTAGKFGIDDAGSVKLMLRFATDSGRPQFDRPNAPNYVSATASNGAVLDLTYDPMGSERPWWKTIVIRVVKNFLKEGDRITVVLGDRSQGSAGMRVQTLRESTFEIRVQANPFGVVKYIDVPTVRTINIVPGKPVQWKAILPTLRGVADAFRLCIKAEDACGNPTEFTDHAFTLVSSHPVQGLPERITIGEKDHPYVIDGLKVSQPCDLVVTLKDEAGKAVARSNPMRVQAEPPLRQYWAEFHAQSEETVGTNSVVDYHVFARDRAFVDIIGHQGNDFQITNTFWRDLNAVTAEFNAPGKFITLPGYEWSGVTPLGGDRNVYFSQEGRQIRRSSHALVPETEDIATDCNHAAELFEKLLEAGEDCVAFAHVGGRYADLTVAHDGRIERSVEIHSSWGTFEWLLFDAFDLGYRVGVVCNSDDHKGRPGASHPGASVFGAYGGLTCVLLPELTRQAVFKALRDRHHYGTTGDRIFLDVQASFGGPVTRYLDDPALGTADTEQVQAAMMGDIVKSGAGSATLSFNASCPTPIERVDIRVGKKTVKTVRPYSAADLGSRVRVIWEGADDRGRSRMSNWDGSITVAGNAILEATPINFWHLDKKLEKVSDTELKWQSVTTGNYAGVDIRLAHADDGRITIKTPYLDLAFNVRQIGFEDIEFDAGGVGRKLRIFRLPDVNDTTSFSFTAQVDLPEAGDNPLYVRLTQESGHLAWSSPIYVVK</sequence>
<dbReference type="AlphaFoldDB" id="A0A261R7K1"/>
<organism evidence="1 2">
    <name type="scientific">Bordetella genomosp. 9</name>
    <dbReference type="NCBI Taxonomy" id="1416803"/>
    <lineage>
        <taxon>Bacteria</taxon>
        <taxon>Pseudomonadati</taxon>
        <taxon>Pseudomonadota</taxon>
        <taxon>Betaproteobacteria</taxon>
        <taxon>Burkholderiales</taxon>
        <taxon>Alcaligenaceae</taxon>
        <taxon>Bordetella</taxon>
    </lineage>
</organism>
<gene>
    <name evidence="1" type="ORF">CAL26_26435</name>
</gene>
<name>A0A261R7K1_9BORD</name>
<comment type="caution">
    <text evidence="1">The sequence shown here is derived from an EMBL/GenBank/DDBJ whole genome shotgun (WGS) entry which is preliminary data.</text>
</comment>
<dbReference type="Gene3D" id="3.20.20.140">
    <property type="entry name" value="Metal-dependent hydrolases"/>
    <property type="match status" value="1"/>
</dbReference>
<dbReference type="Pfam" id="PF12228">
    <property type="entry name" value="DUF3604"/>
    <property type="match status" value="1"/>
</dbReference>
<dbReference type="Proteomes" id="UP000216857">
    <property type="component" value="Unassembled WGS sequence"/>
</dbReference>
<evidence type="ECO:0008006" key="3">
    <source>
        <dbReference type="Google" id="ProtNLM"/>
    </source>
</evidence>